<dbReference type="Gene3D" id="3.30.70.360">
    <property type="match status" value="1"/>
</dbReference>
<dbReference type="InterPro" id="IPR001261">
    <property type="entry name" value="ArgE/DapE_CS"/>
</dbReference>
<dbReference type="OMA" id="QKGLAWM"/>
<dbReference type="eggNOG" id="KOG2275">
    <property type="taxonomic scope" value="Eukaryota"/>
</dbReference>
<dbReference type="InterPro" id="IPR011650">
    <property type="entry name" value="Peptidase_M20_dimer"/>
</dbReference>
<evidence type="ECO:0000256" key="5">
    <source>
        <dbReference type="ARBA" id="ARBA00022833"/>
    </source>
</evidence>
<feature type="domain" description="Peptidase M20 dimerisation" evidence="6">
    <location>
        <begin position="221"/>
        <end position="363"/>
    </location>
</feature>
<proteinExistence type="inferred from homology"/>
<keyword evidence="3" id="KW-0479">Metal-binding</keyword>
<keyword evidence="8" id="KW-1185">Reference proteome</keyword>
<dbReference type="PANTHER" id="PTHR43808">
    <property type="entry name" value="ACETYLORNITHINE DEACETYLASE"/>
    <property type="match status" value="1"/>
</dbReference>
<dbReference type="InterPro" id="IPR050072">
    <property type="entry name" value="Peptidase_M20A"/>
</dbReference>
<dbReference type="EnsemblMetazoa" id="Aqu2.1.29319_001">
    <property type="protein sequence ID" value="Aqu2.1.29319_001"/>
    <property type="gene ID" value="Aqu2.1.29319"/>
</dbReference>
<dbReference type="Gene3D" id="1.10.150.900">
    <property type="match status" value="1"/>
</dbReference>
<dbReference type="AlphaFoldDB" id="A0A1X7UP77"/>
<reference evidence="7" key="2">
    <citation type="submission" date="2017-05" db="UniProtKB">
        <authorList>
            <consortium name="EnsemblMetazoa"/>
        </authorList>
    </citation>
    <scope>IDENTIFICATION</scope>
</reference>
<name>A0A1X7UP77_AMPQE</name>
<dbReference type="InterPro" id="IPR002933">
    <property type="entry name" value="Peptidase_M20"/>
</dbReference>
<evidence type="ECO:0000259" key="6">
    <source>
        <dbReference type="Pfam" id="PF07687"/>
    </source>
</evidence>
<dbReference type="PROSITE" id="PS00758">
    <property type="entry name" value="ARGE_DAPE_CPG2_1"/>
    <property type="match status" value="1"/>
</dbReference>
<dbReference type="InParanoid" id="A0A1X7UP77"/>
<dbReference type="SUPFAM" id="SSF55031">
    <property type="entry name" value="Bacterial exopeptidase dimerisation domain"/>
    <property type="match status" value="1"/>
</dbReference>
<keyword evidence="4" id="KW-0378">Hydrolase</keyword>
<evidence type="ECO:0000256" key="2">
    <source>
        <dbReference type="ARBA" id="ARBA00006247"/>
    </source>
</evidence>
<evidence type="ECO:0000256" key="4">
    <source>
        <dbReference type="ARBA" id="ARBA00022801"/>
    </source>
</evidence>
<dbReference type="OrthoDB" id="3064516at2759"/>
<dbReference type="FunCoup" id="A0A1X7UP77">
    <property type="interactions" value="5"/>
</dbReference>
<keyword evidence="5" id="KW-0862">Zinc</keyword>
<dbReference type="Proteomes" id="UP000007879">
    <property type="component" value="Unassembled WGS sequence"/>
</dbReference>
<dbReference type="STRING" id="400682.A0A1X7UP77"/>
<evidence type="ECO:0000256" key="1">
    <source>
        <dbReference type="ARBA" id="ARBA00001947"/>
    </source>
</evidence>
<gene>
    <name evidence="7" type="primary">105313048</name>
</gene>
<dbReference type="GO" id="GO:0016787">
    <property type="term" value="F:hydrolase activity"/>
    <property type="evidence" value="ECO:0007669"/>
    <property type="project" value="UniProtKB-KW"/>
</dbReference>
<protein>
    <recommendedName>
        <fullName evidence="6">Peptidase M20 dimerisation domain-containing protein</fullName>
    </recommendedName>
</protein>
<comment type="similarity">
    <text evidence="2">Belongs to the peptidase M20A family.</text>
</comment>
<sequence>MAANEEGQGSSSKFFFDSFMSEWPQVEEKALVLLQELLRIDTQNYGEDCTETEAVKVIQERFDASKVDYEVVEPKPGRGNIIARIKGDGSSGRGPILLSSHLDTVKAPKENWEAEGWKHNPYGGEIDEEDGCLYGRGAIDMKHMAAMCVMILCFIKDNGIQLSRDLIFAGLADEERVDSTYGVKYLVENRPELIEADVVITEVGGISLHNEGKEMFSVMIGEKASSLIKITAKGPGGHASVYHFDNPLGTIGSVANVLSKTPLPLRIVPAGRATIESVSAQLPLVKRVLFRQLLSPTLSNLVAKAFQMEQYQAFMPLLHNTASPTIIEGGNQANQIPSEVSLTVDCRILPGLTVEDVLDDLRFVIGLEKFEPRAMPNGEEMAPELSMEVIKHRYTYSQDPNAPEIVEVVDIIRSVIRERANGAPVITNLLPGGTDLTYYSRHPTKTPVCLGFTPTRFPPGMKLVALFHGVNERIPVDGFKWGVRVLADVVAELCGAKR</sequence>
<evidence type="ECO:0000313" key="7">
    <source>
        <dbReference type="EnsemblMetazoa" id="Aqu2.1.29319_001"/>
    </source>
</evidence>
<dbReference type="PANTHER" id="PTHR43808:SF8">
    <property type="entry name" value="PEPTIDASE M20 DIMERISATION DOMAIN-CONTAINING PROTEIN"/>
    <property type="match status" value="1"/>
</dbReference>
<dbReference type="Pfam" id="PF07687">
    <property type="entry name" value="M20_dimer"/>
    <property type="match status" value="1"/>
</dbReference>
<dbReference type="InterPro" id="IPR036264">
    <property type="entry name" value="Bact_exopeptidase_dim_dom"/>
</dbReference>
<dbReference type="SUPFAM" id="SSF53187">
    <property type="entry name" value="Zn-dependent exopeptidases"/>
    <property type="match status" value="1"/>
</dbReference>
<dbReference type="EnsemblMetazoa" id="XM_019997644.1">
    <property type="protein sequence ID" value="XP_019853203.1"/>
    <property type="gene ID" value="LOC105313048"/>
</dbReference>
<dbReference type="Pfam" id="PF01546">
    <property type="entry name" value="Peptidase_M20"/>
    <property type="match status" value="1"/>
</dbReference>
<organism evidence="7">
    <name type="scientific">Amphimedon queenslandica</name>
    <name type="common">Sponge</name>
    <dbReference type="NCBI Taxonomy" id="400682"/>
    <lineage>
        <taxon>Eukaryota</taxon>
        <taxon>Metazoa</taxon>
        <taxon>Porifera</taxon>
        <taxon>Demospongiae</taxon>
        <taxon>Heteroscleromorpha</taxon>
        <taxon>Haplosclerida</taxon>
        <taxon>Niphatidae</taxon>
        <taxon>Amphimedon</taxon>
    </lineage>
</organism>
<evidence type="ECO:0000256" key="3">
    <source>
        <dbReference type="ARBA" id="ARBA00022723"/>
    </source>
</evidence>
<dbReference type="GO" id="GO:0046872">
    <property type="term" value="F:metal ion binding"/>
    <property type="evidence" value="ECO:0007669"/>
    <property type="project" value="UniProtKB-KW"/>
</dbReference>
<comment type="cofactor">
    <cofactor evidence="1">
        <name>Zn(2+)</name>
        <dbReference type="ChEBI" id="CHEBI:29105"/>
    </cofactor>
</comment>
<dbReference type="KEGG" id="aqu:105313048"/>
<dbReference type="Gene3D" id="3.40.630.10">
    <property type="entry name" value="Zn peptidases"/>
    <property type="match status" value="1"/>
</dbReference>
<accession>A0A1X7UP77</accession>
<reference evidence="8" key="1">
    <citation type="journal article" date="2010" name="Nature">
        <title>The Amphimedon queenslandica genome and the evolution of animal complexity.</title>
        <authorList>
            <person name="Srivastava M."/>
            <person name="Simakov O."/>
            <person name="Chapman J."/>
            <person name="Fahey B."/>
            <person name="Gauthier M.E."/>
            <person name="Mitros T."/>
            <person name="Richards G.S."/>
            <person name="Conaco C."/>
            <person name="Dacre M."/>
            <person name="Hellsten U."/>
            <person name="Larroux C."/>
            <person name="Putnam N.H."/>
            <person name="Stanke M."/>
            <person name="Adamska M."/>
            <person name="Darling A."/>
            <person name="Degnan S.M."/>
            <person name="Oakley T.H."/>
            <person name="Plachetzki D.C."/>
            <person name="Zhai Y."/>
            <person name="Adamski M."/>
            <person name="Calcino A."/>
            <person name="Cummins S.F."/>
            <person name="Goodstein D.M."/>
            <person name="Harris C."/>
            <person name="Jackson D.J."/>
            <person name="Leys S.P."/>
            <person name="Shu S."/>
            <person name="Woodcroft B.J."/>
            <person name="Vervoort M."/>
            <person name="Kosik K.S."/>
            <person name="Manning G."/>
            <person name="Degnan B.M."/>
            <person name="Rokhsar D.S."/>
        </authorList>
    </citation>
    <scope>NUCLEOTIDE SEQUENCE [LARGE SCALE GENOMIC DNA]</scope>
</reference>
<evidence type="ECO:0000313" key="8">
    <source>
        <dbReference type="Proteomes" id="UP000007879"/>
    </source>
</evidence>